<dbReference type="HOGENOM" id="CLU_1584662_0_0_14"/>
<name>C5J691_MESCH</name>
<reference evidence="2" key="1">
    <citation type="journal article" date="2009" name="BMC Bioinformatics">
        <title>The Mycoplasma conjunctivae genome sequencing, annotation and analysis.</title>
        <authorList>
            <person name="Calderon-Copete S.P."/>
            <person name="Wigger G."/>
            <person name="Wunderlin C."/>
            <person name="Schmidheini T."/>
            <person name="Frey J."/>
            <person name="Quail M.A."/>
            <person name="Falquet L."/>
        </authorList>
    </citation>
    <scope>NUCLEOTIDE SEQUENCE [LARGE SCALE GENOMIC DNA]</scope>
    <source>
        <strain evidence="2">ATCC 25834 / NCTC 10147 / HRC/581</strain>
    </source>
</reference>
<accession>C5J691</accession>
<keyword evidence="2" id="KW-1185">Reference proteome</keyword>
<proteinExistence type="predicted"/>
<dbReference type="KEGG" id="mco:MCJ_002920"/>
<evidence type="ECO:0000313" key="1">
    <source>
        <dbReference type="EMBL" id="CAT04983.1"/>
    </source>
</evidence>
<dbReference type="AlphaFoldDB" id="C5J691"/>
<gene>
    <name evidence="1" type="ordered locus">MCJ_002920</name>
</gene>
<sequence length="168" mass="19271">MLSKVHIKKIDELQYSEEEFEQIYKQQIEEATPIVKDLSTTEQFERISRILFMSDSEDNEPVECPTCDLEVVLEEQSCPCELIEIQQEPKIEESQELASEMIEEVSCSIDEEKEIEEVEKVEEVESEELGCTNCQNPPVCNVDPIAVCDSCEVEVDEANDQSCQCNYC</sequence>
<dbReference type="EMBL" id="FM864216">
    <property type="protein sequence ID" value="CAT04983.1"/>
    <property type="molecule type" value="Genomic_DNA"/>
</dbReference>
<evidence type="ECO:0000313" key="2">
    <source>
        <dbReference type="Proteomes" id="UP000001491"/>
    </source>
</evidence>
<organism evidence="1 2">
    <name type="scientific">Mesomycoplasma conjunctivae (strain ATCC 25834 / NCTC 10147 / HRC/581)</name>
    <name type="common">Mycoplasma conjunctivae</name>
    <dbReference type="NCBI Taxonomy" id="572263"/>
    <lineage>
        <taxon>Bacteria</taxon>
        <taxon>Bacillati</taxon>
        <taxon>Mycoplasmatota</taxon>
        <taxon>Mycoplasmoidales</taxon>
        <taxon>Metamycoplasmataceae</taxon>
        <taxon>Mesomycoplasma</taxon>
    </lineage>
</organism>
<dbReference type="Proteomes" id="UP000001491">
    <property type="component" value="Chromosome"/>
</dbReference>
<protein>
    <submittedName>
        <fullName evidence="1">Uncharacterized protein</fullName>
    </submittedName>
</protein>